<feature type="domain" description="BPTI/Kunitz inhibitor" evidence="3">
    <location>
        <begin position="17"/>
        <end position="70"/>
    </location>
</feature>
<dbReference type="RefSeq" id="XP_025033138.1">
    <property type="nucleotide sequence ID" value="XM_025177370.1"/>
</dbReference>
<dbReference type="KEGG" id="pbi:112543154"/>
<keyword evidence="4" id="KW-1185">Reference proteome</keyword>
<evidence type="ECO:0000256" key="1">
    <source>
        <dbReference type="ARBA" id="ARBA00008415"/>
    </source>
</evidence>
<dbReference type="PANTHER" id="PTHR10083">
    <property type="entry name" value="KUNITZ-TYPE PROTEASE INHIBITOR-RELATED"/>
    <property type="match status" value="1"/>
</dbReference>
<evidence type="ECO:0000259" key="3">
    <source>
        <dbReference type="PROSITE" id="PS50279"/>
    </source>
</evidence>
<dbReference type="InterPro" id="IPR050098">
    <property type="entry name" value="TFPI/VKTCI-like"/>
</dbReference>
<name>A0A9F5JD36_PYTBI</name>
<dbReference type="GO" id="GO:0005615">
    <property type="term" value="C:extracellular space"/>
    <property type="evidence" value="ECO:0007669"/>
    <property type="project" value="TreeGrafter"/>
</dbReference>
<proteinExistence type="inferred from homology"/>
<dbReference type="PROSITE" id="PS00280">
    <property type="entry name" value="BPTI_KUNITZ_1"/>
    <property type="match status" value="2"/>
</dbReference>
<dbReference type="PANTHER" id="PTHR10083:SF374">
    <property type="entry name" value="BPTI_KUNITZ INHIBITOR DOMAIN-CONTAINING PROTEIN"/>
    <property type="match status" value="1"/>
</dbReference>
<dbReference type="Gene3D" id="4.10.410.10">
    <property type="entry name" value="Pancreatic trypsin inhibitor Kunitz domain"/>
    <property type="match status" value="2"/>
</dbReference>
<dbReference type="AlphaFoldDB" id="A0A9F5JD36"/>
<dbReference type="OrthoDB" id="9044914at2759"/>
<dbReference type="SUPFAM" id="SSF57362">
    <property type="entry name" value="BPTI-like"/>
    <property type="match status" value="2"/>
</dbReference>
<dbReference type="PRINTS" id="PR00759">
    <property type="entry name" value="BASICPTASE"/>
</dbReference>
<dbReference type="Proteomes" id="UP000695026">
    <property type="component" value="Unplaced"/>
</dbReference>
<dbReference type="GeneID" id="112543154"/>
<dbReference type="OMA" id="FHTKENC"/>
<gene>
    <name evidence="5" type="primary">LOC112543154</name>
</gene>
<evidence type="ECO:0000256" key="2">
    <source>
        <dbReference type="ARBA" id="ARBA00023157"/>
    </source>
</evidence>
<dbReference type="InterPro" id="IPR002223">
    <property type="entry name" value="Kunitz_BPTI"/>
</dbReference>
<evidence type="ECO:0000313" key="5">
    <source>
        <dbReference type="RefSeq" id="XP_025033138.1"/>
    </source>
</evidence>
<protein>
    <submittedName>
        <fullName evidence="5">BPTI/Kunitz domain-containing protein-like</fullName>
    </submittedName>
</protein>
<dbReference type="CDD" id="cd00109">
    <property type="entry name" value="Kunitz-type"/>
    <property type="match status" value="2"/>
</dbReference>
<evidence type="ECO:0000313" key="4">
    <source>
        <dbReference type="Proteomes" id="UP000695026"/>
    </source>
</evidence>
<sequence length="142" mass="16340">MSAKKQGEPPSLASESCTLSKLWAKKGWCKAKFPRYYYDARNKRCRLFTYGGCGGNANNFLTLYDCYKECDIFGDSQKPLNPELMYETCDQPLDVGPCSESFPRFYYDRTTKICKSFNFGGCNGNRNNFFTHEDCVRECIQV</sequence>
<comment type="similarity">
    <text evidence="1">Belongs to the venom Kunitz-type family.</text>
</comment>
<keyword evidence="2" id="KW-1015">Disulfide bond</keyword>
<feature type="domain" description="BPTI/Kunitz inhibitor" evidence="3">
    <location>
        <begin position="89"/>
        <end position="139"/>
    </location>
</feature>
<dbReference type="SMART" id="SM00131">
    <property type="entry name" value="KU"/>
    <property type="match status" value="2"/>
</dbReference>
<reference evidence="5" key="1">
    <citation type="submission" date="2025-08" db="UniProtKB">
        <authorList>
            <consortium name="RefSeq"/>
        </authorList>
    </citation>
    <scope>IDENTIFICATION</scope>
    <source>
        <tissue evidence="5">Liver</tissue>
    </source>
</reference>
<accession>A0A9F5JD36</accession>
<dbReference type="PROSITE" id="PS50279">
    <property type="entry name" value="BPTI_KUNITZ_2"/>
    <property type="match status" value="2"/>
</dbReference>
<dbReference type="GO" id="GO:0004867">
    <property type="term" value="F:serine-type endopeptidase inhibitor activity"/>
    <property type="evidence" value="ECO:0007669"/>
    <property type="project" value="InterPro"/>
</dbReference>
<organism evidence="4 5">
    <name type="scientific">Python bivittatus</name>
    <name type="common">Burmese python</name>
    <name type="synonym">Python molurus bivittatus</name>
    <dbReference type="NCBI Taxonomy" id="176946"/>
    <lineage>
        <taxon>Eukaryota</taxon>
        <taxon>Metazoa</taxon>
        <taxon>Chordata</taxon>
        <taxon>Craniata</taxon>
        <taxon>Vertebrata</taxon>
        <taxon>Euteleostomi</taxon>
        <taxon>Lepidosauria</taxon>
        <taxon>Squamata</taxon>
        <taxon>Bifurcata</taxon>
        <taxon>Unidentata</taxon>
        <taxon>Episquamata</taxon>
        <taxon>Toxicofera</taxon>
        <taxon>Serpentes</taxon>
        <taxon>Henophidia</taxon>
        <taxon>Pythonidae</taxon>
        <taxon>Python</taxon>
    </lineage>
</organism>
<dbReference type="FunFam" id="4.10.410.10:FF:000020">
    <property type="entry name" value="Collagen, type VI, alpha 3"/>
    <property type="match status" value="1"/>
</dbReference>
<dbReference type="Pfam" id="PF00014">
    <property type="entry name" value="Kunitz_BPTI"/>
    <property type="match status" value="2"/>
</dbReference>
<dbReference type="InterPro" id="IPR036880">
    <property type="entry name" value="Kunitz_BPTI_sf"/>
</dbReference>
<dbReference type="InterPro" id="IPR020901">
    <property type="entry name" value="Prtase_inh_Kunz-CS"/>
</dbReference>